<proteinExistence type="predicted"/>
<dbReference type="EMBL" id="HBUE01269687">
    <property type="protein sequence ID" value="CAG6563301.1"/>
    <property type="molecule type" value="Transcribed_RNA"/>
</dbReference>
<reference evidence="1" key="1">
    <citation type="submission" date="2021-05" db="EMBL/GenBank/DDBJ databases">
        <authorList>
            <person name="Alioto T."/>
            <person name="Alioto T."/>
            <person name="Gomez Garrido J."/>
        </authorList>
    </citation>
    <scope>NUCLEOTIDE SEQUENCE</scope>
</reference>
<name>A0A8D8NFH6_CULPI</name>
<dbReference type="EMBL" id="HBUE01164416">
    <property type="protein sequence ID" value="CAG6511860.1"/>
    <property type="molecule type" value="Transcribed_RNA"/>
</dbReference>
<organism evidence="1">
    <name type="scientific">Culex pipiens</name>
    <name type="common">House mosquito</name>
    <dbReference type="NCBI Taxonomy" id="7175"/>
    <lineage>
        <taxon>Eukaryota</taxon>
        <taxon>Metazoa</taxon>
        <taxon>Ecdysozoa</taxon>
        <taxon>Arthropoda</taxon>
        <taxon>Hexapoda</taxon>
        <taxon>Insecta</taxon>
        <taxon>Pterygota</taxon>
        <taxon>Neoptera</taxon>
        <taxon>Endopterygota</taxon>
        <taxon>Diptera</taxon>
        <taxon>Nematocera</taxon>
        <taxon>Culicoidea</taxon>
        <taxon>Culicidae</taxon>
        <taxon>Culicinae</taxon>
        <taxon>Culicini</taxon>
        <taxon>Culex</taxon>
        <taxon>Culex</taxon>
    </lineage>
</organism>
<sequence>MFVLVAPFLERREPPADHHKHLALGALPRDSPVADEPIRRVAVAFVQDEALAPLAGDQLVVHRLTLVPDVLHLALDDVRFGVVVTRPMIVRPVALLDDPPSLVGGHIGRTVEQTLLVAGPLVVLLVGPRKPKLVPLVDHHVPAATALERDLGLAKPITGGGTSVASDCMRQLLARFENSEGGHHFRFRDLLLLLVLQLLHVVLCRVVVRVAI</sequence>
<evidence type="ECO:0000313" key="1">
    <source>
        <dbReference type="EMBL" id="CAG6563301.1"/>
    </source>
</evidence>
<dbReference type="AlphaFoldDB" id="A0A8D8NFH6"/>
<protein>
    <submittedName>
        <fullName evidence="1">(northern house mosquito) hypothetical protein</fullName>
    </submittedName>
</protein>
<accession>A0A8D8NFH6</accession>